<organism evidence="1 2">
    <name type="scientific">Pyrrhoderma noxium</name>
    <dbReference type="NCBI Taxonomy" id="2282107"/>
    <lineage>
        <taxon>Eukaryota</taxon>
        <taxon>Fungi</taxon>
        <taxon>Dikarya</taxon>
        <taxon>Basidiomycota</taxon>
        <taxon>Agaricomycotina</taxon>
        <taxon>Agaricomycetes</taxon>
        <taxon>Hymenochaetales</taxon>
        <taxon>Hymenochaetaceae</taxon>
        <taxon>Pyrrhoderma</taxon>
    </lineage>
</organism>
<dbReference type="Gene3D" id="3.40.30.10">
    <property type="entry name" value="Glutaredoxin"/>
    <property type="match status" value="1"/>
</dbReference>
<dbReference type="SUPFAM" id="SSF52833">
    <property type="entry name" value="Thioredoxin-like"/>
    <property type="match status" value="1"/>
</dbReference>
<dbReference type="STRING" id="2282107.A0A286UTI5"/>
<keyword evidence="2" id="KW-1185">Reference proteome</keyword>
<dbReference type="PANTHER" id="PTHR28630:SF3">
    <property type="entry name" value="PEROXIREDOXIN-LIKE 2C"/>
    <property type="match status" value="1"/>
</dbReference>
<dbReference type="AlphaFoldDB" id="A0A286UTI5"/>
<dbReference type="InterPro" id="IPR036249">
    <property type="entry name" value="Thioredoxin-like_sf"/>
</dbReference>
<dbReference type="Pfam" id="PF13911">
    <property type="entry name" value="AhpC-TSA_2"/>
    <property type="match status" value="1"/>
</dbReference>
<dbReference type="CDD" id="cd02970">
    <property type="entry name" value="PRX_like2"/>
    <property type="match status" value="1"/>
</dbReference>
<evidence type="ECO:0000313" key="2">
    <source>
        <dbReference type="Proteomes" id="UP000217199"/>
    </source>
</evidence>
<sequence length="199" mass="21919">MTDNNSVLSKELVEKVSTINVFDNKGNEVVFGDLFASTKTIVIFVRHFFCGMCQAYVSQLAQVPRNALEGVNVKLVVIGCGDWNLIDNYKKATEFQGELYADPQREIYHALGLVESLKMAPSGEPRKSYVPGVVTSVLKSIWQGPITNPTHVGKQGNISQLGGDFIFGPGKVCTFAHPMKHTQDHIEVKDLMKEAGVTF</sequence>
<reference evidence="1 2" key="1">
    <citation type="journal article" date="2017" name="Mol. Ecol.">
        <title>Comparative and population genomic landscape of Phellinus noxius: A hypervariable fungus causing root rot in trees.</title>
        <authorList>
            <person name="Chung C.L."/>
            <person name="Lee T.J."/>
            <person name="Akiba M."/>
            <person name="Lee H.H."/>
            <person name="Kuo T.H."/>
            <person name="Liu D."/>
            <person name="Ke H.M."/>
            <person name="Yokoi T."/>
            <person name="Roa M.B."/>
            <person name="Lu M.J."/>
            <person name="Chang Y.Y."/>
            <person name="Ann P.J."/>
            <person name="Tsai J.N."/>
            <person name="Chen C.Y."/>
            <person name="Tzean S.S."/>
            <person name="Ota Y."/>
            <person name="Hattori T."/>
            <person name="Sahashi N."/>
            <person name="Liou R.F."/>
            <person name="Kikuchi T."/>
            <person name="Tsai I.J."/>
        </authorList>
    </citation>
    <scope>NUCLEOTIDE SEQUENCE [LARGE SCALE GENOMIC DNA]</scope>
    <source>
        <strain evidence="1 2">FFPRI411160</strain>
    </source>
</reference>
<evidence type="ECO:0000313" key="1">
    <source>
        <dbReference type="EMBL" id="PAV22926.1"/>
    </source>
</evidence>
<dbReference type="OrthoDB" id="40334at2759"/>
<dbReference type="PANTHER" id="PTHR28630">
    <property type="match status" value="1"/>
</dbReference>
<accession>A0A286UTI5</accession>
<gene>
    <name evidence="1" type="ORF">PNOK_0288300</name>
</gene>
<dbReference type="InParanoid" id="A0A286UTI5"/>
<dbReference type="Proteomes" id="UP000217199">
    <property type="component" value="Unassembled WGS sequence"/>
</dbReference>
<protein>
    <submittedName>
        <fullName evidence="1">Uncharacterized protein</fullName>
    </submittedName>
</protein>
<dbReference type="EMBL" id="NBII01000002">
    <property type="protein sequence ID" value="PAV22926.1"/>
    <property type="molecule type" value="Genomic_DNA"/>
</dbReference>
<comment type="caution">
    <text evidence="1">The sequence shown here is derived from an EMBL/GenBank/DDBJ whole genome shotgun (WGS) entry which is preliminary data.</text>
</comment>
<dbReference type="InterPro" id="IPR032801">
    <property type="entry name" value="PXL2A/B/C"/>
</dbReference>
<name>A0A286UTI5_9AGAM</name>
<proteinExistence type="predicted"/>